<gene>
    <name evidence="1" type="ORF">HW932_18725</name>
</gene>
<evidence type="ECO:0000313" key="2">
    <source>
        <dbReference type="Proteomes" id="UP000592294"/>
    </source>
</evidence>
<accession>A0A850R994</accession>
<protein>
    <submittedName>
        <fullName evidence="1">Lar family restriction alleviation protein</fullName>
    </submittedName>
</protein>
<evidence type="ECO:0000313" key="1">
    <source>
        <dbReference type="EMBL" id="NVZ11289.1"/>
    </source>
</evidence>
<sequence>MSLIAPCPFCAGINVEYRLTCGAGYVTCLDCDSYGPMVRDDVDEALRHSQAIKKWNMRSQTEELTAHVTHNSGVVNNQHEKSAAAPI</sequence>
<organism evidence="1 2">
    <name type="scientific">Allochromatium humboldtianum</name>
    <dbReference type="NCBI Taxonomy" id="504901"/>
    <lineage>
        <taxon>Bacteria</taxon>
        <taxon>Pseudomonadati</taxon>
        <taxon>Pseudomonadota</taxon>
        <taxon>Gammaproteobacteria</taxon>
        <taxon>Chromatiales</taxon>
        <taxon>Chromatiaceae</taxon>
        <taxon>Allochromatium</taxon>
    </lineage>
</organism>
<dbReference type="EMBL" id="JABZEO010000018">
    <property type="protein sequence ID" value="NVZ11289.1"/>
    <property type="molecule type" value="Genomic_DNA"/>
</dbReference>
<dbReference type="RefSeq" id="WP_176977987.1">
    <property type="nucleotide sequence ID" value="NZ_JABZEO010000018.1"/>
</dbReference>
<dbReference type="Proteomes" id="UP000592294">
    <property type="component" value="Unassembled WGS sequence"/>
</dbReference>
<proteinExistence type="predicted"/>
<name>A0A850R994_9GAMM</name>
<reference evidence="1 2" key="1">
    <citation type="submission" date="2020-06" db="EMBL/GenBank/DDBJ databases">
        <title>Whole-genome sequence of Allochromatium humboldtianum DSM 21881, type strain.</title>
        <authorList>
            <person name="Kyndt J.A."/>
            <person name="Meyer T.E."/>
        </authorList>
    </citation>
    <scope>NUCLEOTIDE SEQUENCE [LARGE SCALE GENOMIC DNA]</scope>
    <source>
        <strain evidence="1 2">DSM 21881</strain>
    </source>
</reference>
<dbReference type="Pfam" id="PF14354">
    <property type="entry name" value="Lar_restr_allev"/>
    <property type="match status" value="1"/>
</dbReference>
<keyword evidence="2" id="KW-1185">Reference proteome</keyword>
<dbReference type="AlphaFoldDB" id="A0A850R994"/>
<comment type="caution">
    <text evidence="1">The sequence shown here is derived from an EMBL/GenBank/DDBJ whole genome shotgun (WGS) entry which is preliminary data.</text>
</comment>